<dbReference type="RefSeq" id="XP_034254272.1">
    <property type="nucleotide sequence ID" value="XM_034398381.1"/>
</dbReference>
<feature type="compositionally biased region" description="Basic and acidic residues" evidence="1">
    <location>
        <begin position="102"/>
        <end position="113"/>
    </location>
</feature>
<feature type="region of interest" description="Disordered" evidence="1">
    <location>
        <begin position="168"/>
        <end position="195"/>
    </location>
</feature>
<feature type="compositionally biased region" description="Acidic residues" evidence="1">
    <location>
        <begin position="262"/>
        <end position="302"/>
    </location>
</feature>
<dbReference type="Proteomes" id="UP000515158">
    <property type="component" value="Unplaced"/>
</dbReference>
<dbReference type="InParanoid" id="A0A6P9A8E8"/>
<evidence type="ECO:0000256" key="1">
    <source>
        <dbReference type="SAM" id="MobiDB-lite"/>
    </source>
</evidence>
<evidence type="ECO:0000313" key="2">
    <source>
        <dbReference type="Proteomes" id="UP000515158"/>
    </source>
</evidence>
<name>A0A6P9A8E8_THRPL</name>
<feature type="compositionally biased region" description="Low complexity" evidence="1">
    <location>
        <begin position="308"/>
        <end position="325"/>
    </location>
</feature>
<feature type="compositionally biased region" description="Basic and acidic residues" evidence="1">
    <location>
        <begin position="184"/>
        <end position="195"/>
    </location>
</feature>
<dbReference type="OrthoDB" id="6363430at2759"/>
<organism evidence="3">
    <name type="scientific">Thrips palmi</name>
    <name type="common">Melon thrips</name>
    <dbReference type="NCBI Taxonomy" id="161013"/>
    <lineage>
        <taxon>Eukaryota</taxon>
        <taxon>Metazoa</taxon>
        <taxon>Ecdysozoa</taxon>
        <taxon>Arthropoda</taxon>
        <taxon>Hexapoda</taxon>
        <taxon>Insecta</taxon>
        <taxon>Pterygota</taxon>
        <taxon>Neoptera</taxon>
        <taxon>Paraneoptera</taxon>
        <taxon>Thysanoptera</taxon>
        <taxon>Terebrantia</taxon>
        <taxon>Thripoidea</taxon>
        <taxon>Thripidae</taxon>
        <taxon>Thrips</taxon>
    </lineage>
</organism>
<dbReference type="AlphaFoldDB" id="A0A6P9A8E8"/>
<dbReference type="KEGG" id="tpal:117653040"/>
<feature type="compositionally biased region" description="Polar residues" evidence="1">
    <location>
        <begin position="509"/>
        <end position="521"/>
    </location>
</feature>
<feature type="compositionally biased region" description="Basic and acidic residues" evidence="1">
    <location>
        <begin position="82"/>
        <end position="95"/>
    </location>
</feature>
<protein>
    <submittedName>
        <fullName evidence="3">Protein bfr2</fullName>
    </submittedName>
</protein>
<feature type="region of interest" description="Disordered" evidence="1">
    <location>
        <begin position="257"/>
        <end position="328"/>
    </location>
</feature>
<proteinExistence type="predicted"/>
<gene>
    <name evidence="3" type="primary">LOC117653040</name>
</gene>
<evidence type="ECO:0000313" key="3">
    <source>
        <dbReference type="RefSeq" id="XP_034254272.1"/>
    </source>
</evidence>
<feature type="compositionally biased region" description="Polar residues" evidence="1">
    <location>
        <begin position="348"/>
        <end position="360"/>
    </location>
</feature>
<dbReference type="GeneID" id="117653040"/>
<sequence>MGGSTFRRARLPSLPADSLATPGDREDRRGDRLDRRSEHTPDAGADRRSPSPDGGGRARDRGGSLSVLQDAALDGVLDDDDFLGRHEDEDRQRREDDDDDELLRRQDEERRSLESWSSWTTSSSSRSSTSSGAMSRELLSARQRFGSRWTSSGSSSWCSGLSSARSSLGAMAPGTSSMMRARRRDVSVKPNRRLDRSSTRGMIYENEELRLRTINISAEVERSQDDVKKLRRENDQLRRELWGLRDEYDKLEALLKEKEQGGESEEYSDEEDAEDVEGEEEEAEEEGDEDQDGDGDDGDQGAEEGKPSPQDGSAAAAPAAQGAAAYRERQVDFDMLSVVQEETENDQTDSLTGGEDQSVSPVIPRKKGVCFLLEPLPENQAPEQAAQAAQAAPEQPMHLVCDQYLLGADGKPLRGPAGKFATTADLAQDPFQYPDAYGYATGTVVGGVLIPAVDPATGMPFTGLFQPPADVYLDASGDAARVNGEAALGFDGLLLAGDAAAMGPADRASSASPLWTQQDGGDSSKPARKICEKSP</sequence>
<feature type="region of interest" description="Disordered" evidence="1">
    <location>
        <begin position="1"/>
        <end position="135"/>
    </location>
</feature>
<feature type="region of interest" description="Disordered" evidence="1">
    <location>
        <begin position="504"/>
        <end position="535"/>
    </location>
</feature>
<reference evidence="3" key="1">
    <citation type="submission" date="2025-08" db="UniProtKB">
        <authorList>
            <consortium name="RefSeq"/>
        </authorList>
    </citation>
    <scope>IDENTIFICATION</scope>
    <source>
        <tissue evidence="3">Total insect</tissue>
    </source>
</reference>
<accession>A0A6P9A8E8</accession>
<feature type="compositionally biased region" description="Low complexity" evidence="1">
    <location>
        <begin position="114"/>
        <end position="131"/>
    </location>
</feature>
<feature type="region of interest" description="Disordered" evidence="1">
    <location>
        <begin position="341"/>
        <end position="360"/>
    </location>
</feature>
<keyword evidence="2" id="KW-1185">Reference proteome</keyword>
<feature type="compositionally biased region" description="Basic and acidic residues" evidence="1">
    <location>
        <begin position="23"/>
        <end position="62"/>
    </location>
</feature>